<dbReference type="AlphaFoldDB" id="A0AAE1CY36"/>
<feature type="compositionally biased region" description="Polar residues" evidence="1">
    <location>
        <begin position="40"/>
        <end position="60"/>
    </location>
</feature>
<name>A0AAE1CY36_9GAST</name>
<protein>
    <submittedName>
        <fullName evidence="2">Uncharacterized protein</fullName>
    </submittedName>
</protein>
<dbReference type="Proteomes" id="UP001283361">
    <property type="component" value="Unassembled WGS sequence"/>
</dbReference>
<evidence type="ECO:0000313" key="3">
    <source>
        <dbReference type="Proteomes" id="UP001283361"/>
    </source>
</evidence>
<organism evidence="2 3">
    <name type="scientific">Elysia crispata</name>
    <name type="common">lettuce slug</name>
    <dbReference type="NCBI Taxonomy" id="231223"/>
    <lineage>
        <taxon>Eukaryota</taxon>
        <taxon>Metazoa</taxon>
        <taxon>Spiralia</taxon>
        <taxon>Lophotrochozoa</taxon>
        <taxon>Mollusca</taxon>
        <taxon>Gastropoda</taxon>
        <taxon>Heterobranchia</taxon>
        <taxon>Euthyneura</taxon>
        <taxon>Panpulmonata</taxon>
        <taxon>Sacoglossa</taxon>
        <taxon>Placobranchoidea</taxon>
        <taxon>Plakobranchidae</taxon>
        <taxon>Elysia</taxon>
    </lineage>
</organism>
<evidence type="ECO:0000313" key="2">
    <source>
        <dbReference type="EMBL" id="KAK3744681.1"/>
    </source>
</evidence>
<feature type="region of interest" description="Disordered" evidence="1">
    <location>
        <begin position="1"/>
        <end position="22"/>
    </location>
</feature>
<accession>A0AAE1CY36</accession>
<gene>
    <name evidence="2" type="ORF">RRG08_062330</name>
</gene>
<feature type="compositionally biased region" description="Polar residues" evidence="1">
    <location>
        <begin position="1"/>
        <end position="12"/>
    </location>
</feature>
<evidence type="ECO:0000256" key="1">
    <source>
        <dbReference type="SAM" id="MobiDB-lite"/>
    </source>
</evidence>
<reference evidence="2" key="1">
    <citation type="journal article" date="2023" name="G3 (Bethesda)">
        <title>A reference genome for the long-term kleptoplast-retaining sea slug Elysia crispata morphotype clarki.</title>
        <authorList>
            <person name="Eastman K.E."/>
            <person name="Pendleton A.L."/>
            <person name="Shaikh M.A."/>
            <person name="Suttiyut T."/>
            <person name="Ogas R."/>
            <person name="Tomko P."/>
            <person name="Gavelis G."/>
            <person name="Widhalm J.R."/>
            <person name="Wisecaver J.H."/>
        </authorList>
    </citation>
    <scope>NUCLEOTIDE SEQUENCE</scope>
    <source>
        <strain evidence="2">ECLA1</strain>
    </source>
</reference>
<feature type="region of interest" description="Disordered" evidence="1">
    <location>
        <begin position="40"/>
        <end position="68"/>
    </location>
</feature>
<dbReference type="EMBL" id="JAWDGP010006253">
    <property type="protein sequence ID" value="KAK3744681.1"/>
    <property type="molecule type" value="Genomic_DNA"/>
</dbReference>
<proteinExistence type="predicted"/>
<sequence length="68" mass="7401">MKNDTSLSSPEQITRFPLPDQDGSHLYPAVALVPGTPNHLESGSHWSSGLNRKWPTNDQSCDVLEPGS</sequence>
<keyword evidence="3" id="KW-1185">Reference proteome</keyword>
<comment type="caution">
    <text evidence="2">The sequence shown here is derived from an EMBL/GenBank/DDBJ whole genome shotgun (WGS) entry which is preliminary data.</text>
</comment>